<protein>
    <recommendedName>
        <fullName evidence="2">DUF3592 domain-containing protein</fullName>
    </recommendedName>
</protein>
<sequence>MIKWIPIIIMMILALIFGGIGIFFFRKNRRSQLCTQHILGTVVKYSTSDTRAPIVEYIVEGKKYRKALKYTVVITTSNPFNSVKTTSEDLLAPKLRIRNNSAISFNTLMQDTFPLGSQMNVYYRPDKPKEAFVERYVKDYLGTIFLIGAGIIIFTAILLSVIL</sequence>
<organism evidence="3 4">
    <name type="scientific">Isobaculum melis</name>
    <dbReference type="NCBI Taxonomy" id="142588"/>
    <lineage>
        <taxon>Bacteria</taxon>
        <taxon>Bacillati</taxon>
        <taxon>Bacillota</taxon>
        <taxon>Bacilli</taxon>
        <taxon>Lactobacillales</taxon>
        <taxon>Carnobacteriaceae</taxon>
        <taxon>Isobaculum</taxon>
    </lineage>
</organism>
<name>A0A1H9PT90_9LACT</name>
<evidence type="ECO:0000313" key="3">
    <source>
        <dbReference type="EMBL" id="SER51055.1"/>
    </source>
</evidence>
<dbReference type="Proteomes" id="UP000198948">
    <property type="component" value="Unassembled WGS sequence"/>
</dbReference>
<feature type="transmembrane region" description="Helical" evidence="1">
    <location>
        <begin position="140"/>
        <end position="162"/>
    </location>
</feature>
<dbReference type="RefSeq" id="WP_092649263.1">
    <property type="nucleotide sequence ID" value="NZ_FOHA01000001.1"/>
</dbReference>
<gene>
    <name evidence="3" type="ORF">SAMN04488559_101104</name>
</gene>
<evidence type="ECO:0000313" key="4">
    <source>
        <dbReference type="Proteomes" id="UP000198948"/>
    </source>
</evidence>
<keyword evidence="4" id="KW-1185">Reference proteome</keyword>
<keyword evidence="1" id="KW-1133">Transmembrane helix</keyword>
<proteinExistence type="predicted"/>
<dbReference type="STRING" id="142588.SAMN04488559_101104"/>
<accession>A0A1H9PT90</accession>
<dbReference type="EMBL" id="FOHA01000001">
    <property type="protein sequence ID" value="SER51055.1"/>
    <property type="molecule type" value="Genomic_DNA"/>
</dbReference>
<feature type="domain" description="DUF3592" evidence="2">
    <location>
        <begin position="47"/>
        <end position="136"/>
    </location>
</feature>
<keyword evidence="1" id="KW-0812">Transmembrane</keyword>
<dbReference type="AlphaFoldDB" id="A0A1H9PT90"/>
<dbReference type="Pfam" id="PF12158">
    <property type="entry name" value="DUF3592"/>
    <property type="match status" value="1"/>
</dbReference>
<feature type="transmembrane region" description="Helical" evidence="1">
    <location>
        <begin position="6"/>
        <end position="25"/>
    </location>
</feature>
<keyword evidence="1" id="KW-0472">Membrane</keyword>
<dbReference type="InterPro" id="IPR021994">
    <property type="entry name" value="DUF3592"/>
</dbReference>
<reference evidence="3 4" key="1">
    <citation type="submission" date="2016-10" db="EMBL/GenBank/DDBJ databases">
        <authorList>
            <person name="de Groot N.N."/>
        </authorList>
    </citation>
    <scope>NUCLEOTIDE SEQUENCE [LARGE SCALE GENOMIC DNA]</scope>
    <source>
        <strain evidence="3 4">DSM 13760</strain>
    </source>
</reference>
<dbReference type="OrthoDB" id="2225958at2"/>
<evidence type="ECO:0000256" key="1">
    <source>
        <dbReference type="SAM" id="Phobius"/>
    </source>
</evidence>
<evidence type="ECO:0000259" key="2">
    <source>
        <dbReference type="Pfam" id="PF12158"/>
    </source>
</evidence>